<comment type="caution">
    <text evidence="1">The sequence shown here is derived from an EMBL/GenBank/DDBJ whole genome shotgun (WGS) entry which is preliminary data.</text>
</comment>
<gene>
    <name evidence="1" type="ORF">CWATWH0003_3099</name>
</gene>
<dbReference type="Pfam" id="PF12441">
    <property type="entry name" value="CopG_antitoxin"/>
    <property type="match status" value="1"/>
</dbReference>
<dbReference type="Proteomes" id="UP000003477">
    <property type="component" value="Unassembled WGS sequence"/>
</dbReference>
<dbReference type="GeneID" id="88766685"/>
<accession>G5J6J8</accession>
<sequence>MENGKNIEKVKSSISNANSYEEIGEFWDEHDTAECWEDTYPVEFTINLKDDEDIVYYGIDEALSQQIISLSQEKGITARELVNSWLKEKLQETTH</sequence>
<name>G5J6J8_CROWT</name>
<dbReference type="RefSeq" id="WP_007306032.1">
    <property type="nucleotide sequence ID" value="NZ_AESD01000457.1"/>
</dbReference>
<reference evidence="1 2" key="1">
    <citation type="journal article" date="2011" name="Front. Microbiol.">
        <title>Two Strains of Crocosphaera watsonii with Highly Conserved Genomes are Distinguished by Strain-Specific Features.</title>
        <authorList>
            <person name="Bench S.R."/>
            <person name="Ilikchyan I.N."/>
            <person name="Tripp H.J."/>
            <person name="Zehr J.P."/>
        </authorList>
    </citation>
    <scope>NUCLEOTIDE SEQUENCE [LARGE SCALE GENOMIC DNA]</scope>
    <source>
        <strain evidence="1 2">WH 0003</strain>
    </source>
</reference>
<dbReference type="InterPro" id="IPR022148">
    <property type="entry name" value="CopG_antitoxin"/>
</dbReference>
<dbReference type="EMBL" id="AESD01000457">
    <property type="protein sequence ID" value="EHJ12186.1"/>
    <property type="molecule type" value="Genomic_DNA"/>
</dbReference>
<protein>
    <submittedName>
        <fullName evidence="1">Uncharacterized protein</fullName>
    </submittedName>
</protein>
<dbReference type="PATRIC" id="fig|423471.3.peg.2915"/>
<evidence type="ECO:0000313" key="2">
    <source>
        <dbReference type="Proteomes" id="UP000003477"/>
    </source>
</evidence>
<organism evidence="1 2">
    <name type="scientific">Crocosphaera watsonii WH 0003</name>
    <dbReference type="NCBI Taxonomy" id="423471"/>
    <lineage>
        <taxon>Bacteria</taxon>
        <taxon>Bacillati</taxon>
        <taxon>Cyanobacteriota</taxon>
        <taxon>Cyanophyceae</taxon>
        <taxon>Oscillatoriophycideae</taxon>
        <taxon>Chroococcales</taxon>
        <taxon>Aphanothecaceae</taxon>
        <taxon>Crocosphaera</taxon>
    </lineage>
</organism>
<evidence type="ECO:0000313" key="1">
    <source>
        <dbReference type="EMBL" id="EHJ12186.1"/>
    </source>
</evidence>
<dbReference type="AlphaFoldDB" id="G5J6J8"/>
<proteinExistence type="predicted"/>